<evidence type="ECO:0000256" key="1">
    <source>
        <dbReference type="SAM" id="MobiDB-lite"/>
    </source>
</evidence>
<proteinExistence type="predicted"/>
<feature type="transmembrane region" description="Helical" evidence="2">
    <location>
        <begin position="6"/>
        <end position="24"/>
    </location>
</feature>
<feature type="region of interest" description="Disordered" evidence="1">
    <location>
        <begin position="33"/>
        <end position="59"/>
    </location>
</feature>
<evidence type="ECO:0000256" key="2">
    <source>
        <dbReference type="SAM" id="Phobius"/>
    </source>
</evidence>
<protein>
    <submittedName>
        <fullName evidence="3">Uncharacterized protein</fullName>
    </submittedName>
</protein>
<dbReference type="EMBL" id="JAVDRP010000018">
    <property type="protein sequence ID" value="MDR6412368.1"/>
    <property type="molecule type" value="Genomic_DNA"/>
</dbReference>
<sequence>MDWWTHIVTFLAGLGAGWTLKVVISNRSTRTSRTSVVSQKNNRVGGDLVGGDMHKNDRE</sequence>
<keyword evidence="2" id="KW-0812">Transmembrane</keyword>
<organism evidence="3 4">
    <name type="scientific">Paraburkholderia terricola</name>
    <dbReference type="NCBI Taxonomy" id="169427"/>
    <lineage>
        <taxon>Bacteria</taxon>
        <taxon>Pseudomonadati</taxon>
        <taxon>Pseudomonadota</taxon>
        <taxon>Betaproteobacteria</taxon>
        <taxon>Burkholderiales</taxon>
        <taxon>Burkholderiaceae</taxon>
        <taxon>Paraburkholderia</taxon>
    </lineage>
</organism>
<comment type="caution">
    <text evidence="3">The sequence shown here is derived from an EMBL/GenBank/DDBJ whole genome shotgun (WGS) entry which is preliminary data.</text>
</comment>
<evidence type="ECO:0000313" key="3">
    <source>
        <dbReference type="EMBL" id="MDR6412368.1"/>
    </source>
</evidence>
<keyword evidence="2" id="KW-0472">Membrane</keyword>
<dbReference type="Proteomes" id="UP001264340">
    <property type="component" value="Unassembled WGS sequence"/>
</dbReference>
<keyword evidence="2" id="KW-1133">Transmembrane helix</keyword>
<gene>
    <name evidence="3" type="ORF">J2804_005803</name>
</gene>
<evidence type="ECO:0000313" key="4">
    <source>
        <dbReference type="Proteomes" id="UP001264340"/>
    </source>
</evidence>
<accession>A0ABU1M024</accession>
<keyword evidence="4" id="KW-1185">Reference proteome</keyword>
<name>A0ABU1M024_9BURK</name>
<reference evidence="3 4" key="1">
    <citation type="submission" date="2023-07" db="EMBL/GenBank/DDBJ databases">
        <title>Sorghum-associated microbial communities from plants grown in Nebraska, USA.</title>
        <authorList>
            <person name="Schachtman D."/>
        </authorList>
    </citation>
    <scope>NUCLEOTIDE SEQUENCE [LARGE SCALE GENOMIC DNA]</scope>
    <source>
        <strain evidence="3 4">DS1316</strain>
    </source>
</reference>